<sequence length="171" mass="20477">MSFHDDIKCKNCDEIYRNVSNKWCRPCQMNNIKKNFSTWSNENEKIDEFIQETPEMHEQAAPKCFIDLMKKMLESNQEDRPTASEIEELIKLFRHDKEINKQFEEAERYRIADFSSINDQSTIHPQAYYTSRLLNPFTKYLSKYDNIDNNTLEVIDFTKLSINDENKLLEE</sequence>
<accession>A0A8H3L6W2</accession>
<dbReference type="Proteomes" id="UP000615446">
    <property type="component" value="Unassembled WGS sequence"/>
</dbReference>
<dbReference type="EMBL" id="BLAL01000046">
    <property type="protein sequence ID" value="GES79922.1"/>
    <property type="molecule type" value="Genomic_DNA"/>
</dbReference>
<protein>
    <submittedName>
        <fullName evidence="1">Kinase-like domain-containing protein</fullName>
    </submittedName>
</protein>
<evidence type="ECO:0000313" key="1">
    <source>
        <dbReference type="EMBL" id="GES79922.1"/>
    </source>
</evidence>
<reference evidence="1" key="1">
    <citation type="submission" date="2019-10" db="EMBL/GenBank/DDBJ databases">
        <title>Conservation and host-specific expression of non-tandemly repeated heterogenous ribosome RNA gene in arbuscular mycorrhizal fungi.</title>
        <authorList>
            <person name="Maeda T."/>
            <person name="Kobayashi Y."/>
            <person name="Nakagawa T."/>
            <person name="Ezawa T."/>
            <person name="Yamaguchi K."/>
            <person name="Bino T."/>
            <person name="Nishimoto Y."/>
            <person name="Shigenobu S."/>
            <person name="Kawaguchi M."/>
        </authorList>
    </citation>
    <scope>NUCLEOTIDE SEQUENCE</scope>
    <source>
        <strain evidence="1">HR1</strain>
    </source>
</reference>
<gene>
    <name evidence="1" type="ORF">RCL2_000721900</name>
</gene>
<dbReference type="InterPro" id="IPR011009">
    <property type="entry name" value="Kinase-like_dom_sf"/>
</dbReference>
<dbReference type="GO" id="GO:0016301">
    <property type="term" value="F:kinase activity"/>
    <property type="evidence" value="ECO:0007669"/>
    <property type="project" value="UniProtKB-KW"/>
</dbReference>
<dbReference type="Gene3D" id="1.10.510.10">
    <property type="entry name" value="Transferase(Phosphotransferase) domain 1"/>
    <property type="match status" value="1"/>
</dbReference>
<keyword evidence="1" id="KW-0418">Kinase</keyword>
<name>A0A8H3L6W2_9GLOM</name>
<organism evidence="1 2">
    <name type="scientific">Rhizophagus clarus</name>
    <dbReference type="NCBI Taxonomy" id="94130"/>
    <lineage>
        <taxon>Eukaryota</taxon>
        <taxon>Fungi</taxon>
        <taxon>Fungi incertae sedis</taxon>
        <taxon>Mucoromycota</taxon>
        <taxon>Glomeromycotina</taxon>
        <taxon>Glomeromycetes</taxon>
        <taxon>Glomerales</taxon>
        <taxon>Glomeraceae</taxon>
        <taxon>Rhizophagus</taxon>
    </lineage>
</organism>
<comment type="caution">
    <text evidence="1">The sequence shown here is derived from an EMBL/GenBank/DDBJ whole genome shotgun (WGS) entry which is preliminary data.</text>
</comment>
<keyword evidence="1" id="KW-0808">Transferase</keyword>
<dbReference type="SUPFAM" id="SSF56112">
    <property type="entry name" value="Protein kinase-like (PK-like)"/>
    <property type="match status" value="1"/>
</dbReference>
<evidence type="ECO:0000313" key="2">
    <source>
        <dbReference type="Proteomes" id="UP000615446"/>
    </source>
</evidence>
<dbReference type="AlphaFoldDB" id="A0A8H3L6W2"/>
<proteinExistence type="predicted"/>